<sequence>MAKVVMVRCYLLFLLPLTLCCACGLVWADSPKASESSNCVTYVGVPPFFVKIDSCDTSGNATKAAEPTKPASGKPGPDTPGDPSGREVNQVTTNSHQEQEVSQSDHEKLTGDSENKRRTGTQVVEQTLKGDGTPSSTPVTNNSVSSLESAEGRI</sequence>
<evidence type="ECO:0000256" key="1">
    <source>
        <dbReference type="SAM" id="MobiDB-lite"/>
    </source>
</evidence>
<dbReference type="GeneID" id="39989996"/>
<dbReference type="VEuPathDB" id="TriTrypDB:TM35_000451190"/>
<dbReference type="EMBL" id="NBCO01000045">
    <property type="protein sequence ID" value="ORC84381.1"/>
    <property type="molecule type" value="Genomic_DNA"/>
</dbReference>
<evidence type="ECO:0008006" key="5">
    <source>
        <dbReference type="Google" id="ProtNLM"/>
    </source>
</evidence>
<evidence type="ECO:0000313" key="3">
    <source>
        <dbReference type="EMBL" id="ORC84381.1"/>
    </source>
</evidence>
<evidence type="ECO:0000313" key="4">
    <source>
        <dbReference type="Proteomes" id="UP000192257"/>
    </source>
</evidence>
<comment type="caution">
    <text evidence="3">The sequence shown here is derived from an EMBL/GenBank/DDBJ whole genome shotgun (WGS) entry which is preliminary data.</text>
</comment>
<keyword evidence="2" id="KW-0732">Signal</keyword>
<feature type="chain" id="PRO_5010868575" description="Mucin-associated surface protein (MASP)" evidence="2">
    <location>
        <begin position="29"/>
        <end position="154"/>
    </location>
</feature>
<keyword evidence="4" id="KW-1185">Reference proteome</keyword>
<feature type="non-terminal residue" evidence="3">
    <location>
        <position position="154"/>
    </location>
</feature>
<gene>
    <name evidence="3" type="ORF">TM35_000451190</name>
</gene>
<accession>A0A1X0NIG5</accession>
<organism evidence="3 4">
    <name type="scientific">Trypanosoma theileri</name>
    <dbReference type="NCBI Taxonomy" id="67003"/>
    <lineage>
        <taxon>Eukaryota</taxon>
        <taxon>Discoba</taxon>
        <taxon>Euglenozoa</taxon>
        <taxon>Kinetoplastea</taxon>
        <taxon>Metakinetoplastina</taxon>
        <taxon>Trypanosomatida</taxon>
        <taxon>Trypanosomatidae</taxon>
        <taxon>Trypanosoma</taxon>
    </lineage>
</organism>
<dbReference type="Proteomes" id="UP000192257">
    <property type="component" value="Unassembled WGS sequence"/>
</dbReference>
<feature type="region of interest" description="Disordered" evidence="1">
    <location>
        <begin position="59"/>
        <end position="154"/>
    </location>
</feature>
<protein>
    <recommendedName>
        <fullName evidence="5">Mucin-associated surface protein (MASP)</fullName>
    </recommendedName>
</protein>
<name>A0A1X0NIG5_9TRYP</name>
<reference evidence="3 4" key="1">
    <citation type="submission" date="2017-03" db="EMBL/GenBank/DDBJ databases">
        <title>An alternative strategy for trypanosome survival in the mammalian bloodstream revealed through genome and transcriptome analysis of the ubiquitous bovine parasite Trypanosoma (Megatrypanum) theileri.</title>
        <authorList>
            <person name="Kelly S."/>
            <person name="Ivens A."/>
            <person name="Mott A."/>
            <person name="O'Neill E."/>
            <person name="Emms D."/>
            <person name="Macleod O."/>
            <person name="Voorheis P."/>
            <person name="Matthews J."/>
            <person name="Matthews K."/>
            <person name="Carrington M."/>
        </authorList>
    </citation>
    <scope>NUCLEOTIDE SEQUENCE [LARGE SCALE GENOMIC DNA]</scope>
    <source>
        <strain evidence="3">Edinburgh</strain>
    </source>
</reference>
<feature type="signal peptide" evidence="2">
    <location>
        <begin position="1"/>
        <end position="28"/>
    </location>
</feature>
<evidence type="ECO:0000256" key="2">
    <source>
        <dbReference type="SAM" id="SignalP"/>
    </source>
</evidence>
<dbReference type="RefSeq" id="XP_028878447.1">
    <property type="nucleotide sequence ID" value="XM_029030216.1"/>
</dbReference>
<dbReference type="AlphaFoldDB" id="A0A1X0NIG5"/>
<feature type="compositionally biased region" description="Low complexity" evidence="1">
    <location>
        <begin position="133"/>
        <end position="146"/>
    </location>
</feature>
<proteinExistence type="predicted"/>
<feature type="compositionally biased region" description="Basic and acidic residues" evidence="1">
    <location>
        <begin position="97"/>
        <end position="117"/>
    </location>
</feature>
<feature type="compositionally biased region" description="Polar residues" evidence="1">
    <location>
        <begin position="87"/>
        <end position="96"/>
    </location>
</feature>